<dbReference type="PANTHER" id="PTHR33270:SF24">
    <property type="entry name" value="EXPRESSED PROTEIN"/>
    <property type="match status" value="1"/>
</dbReference>
<evidence type="ECO:0000256" key="1">
    <source>
        <dbReference type="SAM" id="MobiDB-lite"/>
    </source>
</evidence>
<dbReference type="OrthoDB" id="651546at2759"/>
<evidence type="ECO:0000259" key="2">
    <source>
        <dbReference type="Pfam" id="PF23156"/>
    </source>
</evidence>
<reference evidence="3 4" key="1">
    <citation type="journal article" date="2019" name="Genome Biol. Evol.">
        <title>The Rhododendron genome and chromosomal organization provide insight into shared whole-genome duplications across the heath family (Ericaceae).</title>
        <authorList>
            <person name="Soza V.L."/>
            <person name="Lindsley D."/>
            <person name="Waalkes A."/>
            <person name="Ramage E."/>
            <person name="Patwardhan R.P."/>
            <person name="Burton J.N."/>
            <person name="Adey A."/>
            <person name="Kumar A."/>
            <person name="Qiu R."/>
            <person name="Shendure J."/>
            <person name="Hall B."/>
        </authorList>
    </citation>
    <scope>NUCLEOTIDE SEQUENCE [LARGE SCALE GENOMIC DNA]</scope>
    <source>
        <strain evidence="3">RSF 1966-606</strain>
    </source>
</reference>
<feature type="region of interest" description="Disordered" evidence="1">
    <location>
        <begin position="1"/>
        <end position="35"/>
    </location>
</feature>
<evidence type="ECO:0000313" key="4">
    <source>
        <dbReference type="Proteomes" id="UP000428333"/>
    </source>
</evidence>
<dbReference type="Proteomes" id="UP000428333">
    <property type="component" value="Linkage Group LG03"/>
</dbReference>
<dbReference type="InterPro" id="IPR055482">
    <property type="entry name" value="DUF7054"/>
</dbReference>
<evidence type="ECO:0000313" key="3">
    <source>
        <dbReference type="EMBL" id="KAE9463410.1"/>
    </source>
</evidence>
<feature type="non-terminal residue" evidence="3">
    <location>
        <position position="1"/>
    </location>
</feature>
<feature type="domain" description="DUF7054" evidence="2">
    <location>
        <begin position="72"/>
        <end position="155"/>
    </location>
</feature>
<dbReference type="EMBL" id="QEFC01000571">
    <property type="protein sequence ID" value="KAE9463410.1"/>
    <property type="molecule type" value="Genomic_DNA"/>
</dbReference>
<name>A0A6A4LZ99_9ERIC</name>
<gene>
    <name evidence="3" type="ORF">C3L33_04692</name>
</gene>
<feature type="region of interest" description="Disordered" evidence="1">
    <location>
        <begin position="158"/>
        <end position="179"/>
    </location>
</feature>
<dbReference type="AlphaFoldDB" id="A0A6A4LZ99"/>
<keyword evidence="4" id="KW-1185">Reference proteome</keyword>
<protein>
    <recommendedName>
        <fullName evidence="2">DUF7054 domain-containing protein</fullName>
    </recommendedName>
</protein>
<accession>A0A6A4LZ99</accession>
<sequence length="200" mass="21422">MPNSKSQRRGTEEKGRRGKMMGERSSSFHGSSPGPAMVERVIIRPRTVPDLLAGGRRTGGVAATEEQQRPRLTKLLLNVTIQRSLGAVQVVMSPESAVGDLIAAALRQYVKEGRRPILPATDPSGFDLHYSQFSLESLDREEQLTALGSRNFFLCPKKPPPATASGGGGDGATASTTASCSKEAEKANKGGLPWLKFLSF</sequence>
<comment type="caution">
    <text evidence="3">The sequence shown here is derived from an EMBL/GenBank/DDBJ whole genome shotgun (WGS) entry which is preliminary data.</text>
</comment>
<dbReference type="PANTHER" id="PTHR33270">
    <property type="entry name" value="BNAC05G50380D PROTEIN"/>
    <property type="match status" value="1"/>
</dbReference>
<organism evidence="3 4">
    <name type="scientific">Rhododendron williamsianum</name>
    <dbReference type="NCBI Taxonomy" id="262921"/>
    <lineage>
        <taxon>Eukaryota</taxon>
        <taxon>Viridiplantae</taxon>
        <taxon>Streptophyta</taxon>
        <taxon>Embryophyta</taxon>
        <taxon>Tracheophyta</taxon>
        <taxon>Spermatophyta</taxon>
        <taxon>Magnoliopsida</taxon>
        <taxon>eudicotyledons</taxon>
        <taxon>Gunneridae</taxon>
        <taxon>Pentapetalae</taxon>
        <taxon>asterids</taxon>
        <taxon>Ericales</taxon>
        <taxon>Ericaceae</taxon>
        <taxon>Ericoideae</taxon>
        <taxon>Rhodoreae</taxon>
        <taxon>Rhododendron</taxon>
    </lineage>
</organism>
<dbReference type="InterPro" id="IPR040358">
    <property type="entry name" value="At4g22758-like"/>
</dbReference>
<proteinExistence type="predicted"/>
<dbReference type="Pfam" id="PF23156">
    <property type="entry name" value="DUF7054"/>
    <property type="match status" value="1"/>
</dbReference>